<comment type="function">
    <text evidence="1">Involved in the transposition of the insertion sequence.</text>
</comment>
<keyword evidence="5" id="KW-1185">Reference proteome</keyword>
<dbReference type="Pfam" id="PF00665">
    <property type="entry name" value="rve"/>
    <property type="match status" value="1"/>
</dbReference>
<dbReference type="InterPro" id="IPR050900">
    <property type="entry name" value="Transposase_IS3/IS150/IS904"/>
</dbReference>
<name>A0A366LPE0_9ACTN</name>
<organism evidence="4 5">
    <name type="scientific">Spongiactinospora rosea</name>
    <dbReference type="NCBI Taxonomy" id="2248750"/>
    <lineage>
        <taxon>Bacteria</taxon>
        <taxon>Bacillati</taxon>
        <taxon>Actinomycetota</taxon>
        <taxon>Actinomycetes</taxon>
        <taxon>Streptosporangiales</taxon>
        <taxon>Streptosporangiaceae</taxon>
        <taxon>Spongiactinospora</taxon>
    </lineage>
</organism>
<reference evidence="4 5" key="1">
    <citation type="submission" date="2018-06" db="EMBL/GenBank/DDBJ databases">
        <title>Sphaerisporangium craniellae sp. nov., isolated from a marine sponge in the South China Sea.</title>
        <authorList>
            <person name="Li L."/>
        </authorList>
    </citation>
    <scope>NUCLEOTIDE SEQUENCE [LARGE SCALE GENOMIC DNA]</scope>
    <source>
        <strain evidence="4 5">LHW63015</strain>
    </source>
</reference>
<dbReference type="PANTHER" id="PTHR46889">
    <property type="entry name" value="TRANSPOSASE INSF FOR INSERTION SEQUENCE IS3B-RELATED"/>
    <property type="match status" value="1"/>
</dbReference>
<dbReference type="SUPFAM" id="SSF53098">
    <property type="entry name" value="Ribonuclease H-like"/>
    <property type="match status" value="1"/>
</dbReference>
<dbReference type="InterPro" id="IPR025948">
    <property type="entry name" value="HTH-like_dom"/>
</dbReference>
<proteinExistence type="predicted"/>
<dbReference type="InterPro" id="IPR036397">
    <property type="entry name" value="RNaseH_sf"/>
</dbReference>
<accession>A0A366LPE0</accession>
<evidence type="ECO:0000313" key="4">
    <source>
        <dbReference type="EMBL" id="RBQ15776.1"/>
    </source>
</evidence>
<dbReference type="InterPro" id="IPR012337">
    <property type="entry name" value="RNaseH-like_sf"/>
</dbReference>
<dbReference type="NCBIfam" id="NF033516">
    <property type="entry name" value="transpos_IS3"/>
    <property type="match status" value="1"/>
</dbReference>
<feature type="domain" description="Integrase catalytic" evidence="3">
    <location>
        <begin position="115"/>
        <end position="282"/>
    </location>
</feature>
<dbReference type="Proteomes" id="UP000253303">
    <property type="component" value="Unassembled WGS sequence"/>
</dbReference>
<dbReference type="PROSITE" id="PS50994">
    <property type="entry name" value="INTEGRASE"/>
    <property type="match status" value="1"/>
</dbReference>
<dbReference type="InterPro" id="IPR001584">
    <property type="entry name" value="Integrase_cat-core"/>
</dbReference>
<dbReference type="GO" id="GO:0003676">
    <property type="term" value="F:nucleic acid binding"/>
    <property type="evidence" value="ECO:0007669"/>
    <property type="project" value="InterPro"/>
</dbReference>
<evidence type="ECO:0000313" key="5">
    <source>
        <dbReference type="Proteomes" id="UP000253303"/>
    </source>
</evidence>
<feature type="region of interest" description="Disordered" evidence="2">
    <location>
        <begin position="24"/>
        <end position="48"/>
    </location>
</feature>
<dbReference type="PANTHER" id="PTHR46889:SF4">
    <property type="entry name" value="TRANSPOSASE INSO FOR INSERTION SEQUENCE ELEMENT IS911B-RELATED"/>
    <property type="match status" value="1"/>
</dbReference>
<dbReference type="EMBL" id="QMEY01000021">
    <property type="protein sequence ID" value="RBQ15776.1"/>
    <property type="molecule type" value="Genomic_DNA"/>
</dbReference>
<evidence type="ECO:0000256" key="1">
    <source>
        <dbReference type="ARBA" id="ARBA00002286"/>
    </source>
</evidence>
<sequence length="285" mass="32413">MRRRRTMRSRGCVPGWVCPARATTNGAGGRPRPPHNAGPCSPPWSSRSSPAHETYGYRRVHATLARRGEHCSAELVRALMREQGLMPAQVRAFRPVTTVQGDFRGIPDLVGRDFTATRPGVKLVGDITYIRTWEGFLYLATVIDCHSKAVLGWAMADHYRTGLVKDAIRMAAGTGLLQPDAVFHTDRGSNYTSEEFGRFLADRRIRRSVGRTGVCYDNAMAESFFSAIKNEWLHRFVFTSRAKARRQVIRYIEGFYNRRRLHSTGHPWRYSRSPFQPGQPHRLRP</sequence>
<protein>
    <submittedName>
        <fullName evidence="4">IS3 family transposase</fullName>
    </submittedName>
</protein>
<dbReference type="AlphaFoldDB" id="A0A366LPE0"/>
<dbReference type="Gene3D" id="3.30.420.10">
    <property type="entry name" value="Ribonuclease H-like superfamily/Ribonuclease H"/>
    <property type="match status" value="1"/>
</dbReference>
<dbReference type="InterPro" id="IPR048020">
    <property type="entry name" value="Transpos_IS3"/>
</dbReference>
<gene>
    <name evidence="4" type="ORF">DP939_34445</name>
</gene>
<dbReference type="Pfam" id="PF13276">
    <property type="entry name" value="HTH_21"/>
    <property type="match status" value="1"/>
</dbReference>
<dbReference type="Pfam" id="PF13333">
    <property type="entry name" value="rve_2"/>
    <property type="match status" value="1"/>
</dbReference>
<dbReference type="GO" id="GO:0015074">
    <property type="term" value="P:DNA integration"/>
    <property type="evidence" value="ECO:0007669"/>
    <property type="project" value="InterPro"/>
</dbReference>
<evidence type="ECO:0000256" key="2">
    <source>
        <dbReference type="SAM" id="MobiDB-lite"/>
    </source>
</evidence>
<evidence type="ECO:0000259" key="3">
    <source>
        <dbReference type="PROSITE" id="PS50994"/>
    </source>
</evidence>
<comment type="caution">
    <text evidence="4">The sequence shown here is derived from an EMBL/GenBank/DDBJ whole genome shotgun (WGS) entry which is preliminary data.</text>
</comment>